<evidence type="ECO:0000256" key="11">
    <source>
        <dbReference type="ARBA" id="ARBA00039995"/>
    </source>
</evidence>
<evidence type="ECO:0000256" key="14">
    <source>
        <dbReference type="RuleBase" id="RU004326"/>
    </source>
</evidence>
<dbReference type="SUPFAM" id="SSF53738">
    <property type="entry name" value="Phosphoglucomutase, first 3 domains"/>
    <property type="match status" value="3"/>
</dbReference>
<feature type="domain" description="Alpha-D-phosphohexomutase alpha/beta/alpha" evidence="17">
    <location>
        <begin position="238"/>
        <end position="324"/>
    </location>
</feature>
<evidence type="ECO:0000256" key="13">
    <source>
        <dbReference type="ARBA" id="ARBA00041467"/>
    </source>
</evidence>
<evidence type="ECO:0000256" key="5">
    <source>
        <dbReference type="ARBA" id="ARBA00010231"/>
    </source>
</evidence>
<reference evidence="19" key="1">
    <citation type="submission" date="2019-11" db="EMBL/GenBank/DDBJ databases">
        <authorList>
            <person name="Feng L."/>
        </authorList>
    </citation>
    <scope>NUCLEOTIDE SEQUENCE</scope>
    <source>
        <strain evidence="19">CbolteaeLFYP116</strain>
    </source>
</reference>
<dbReference type="InterPro" id="IPR036900">
    <property type="entry name" value="A-D-PHexomutase_C_sf"/>
</dbReference>
<keyword evidence="9 14" id="KW-0460">Magnesium</keyword>
<proteinExistence type="inferred from homology"/>
<dbReference type="InterPro" id="IPR016066">
    <property type="entry name" value="A-D-PHexomutase_CS"/>
</dbReference>
<evidence type="ECO:0000313" key="19">
    <source>
        <dbReference type="EMBL" id="VYT13840.1"/>
    </source>
</evidence>
<evidence type="ECO:0000259" key="18">
    <source>
        <dbReference type="Pfam" id="PF02880"/>
    </source>
</evidence>
<organism evidence="19">
    <name type="scientific">Enterocloster bolteae</name>
    <dbReference type="NCBI Taxonomy" id="208479"/>
    <lineage>
        <taxon>Bacteria</taxon>
        <taxon>Bacillati</taxon>
        <taxon>Bacillota</taxon>
        <taxon>Clostridia</taxon>
        <taxon>Lachnospirales</taxon>
        <taxon>Lachnospiraceae</taxon>
        <taxon>Enterocloster</taxon>
    </lineage>
</organism>
<dbReference type="GO" id="GO:0005975">
    <property type="term" value="P:carbohydrate metabolic process"/>
    <property type="evidence" value="ECO:0007669"/>
    <property type="project" value="InterPro"/>
</dbReference>
<feature type="domain" description="Alpha-D-phosphohexomutase C-terminal" evidence="15">
    <location>
        <begin position="535"/>
        <end position="573"/>
    </location>
</feature>
<comment type="pathway">
    <text evidence="3">Glycolipid metabolism; diglucosyl-diacylglycerol biosynthesis.</text>
</comment>
<keyword evidence="8 14" id="KW-0479">Metal-binding</keyword>
<dbReference type="GO" id="GO:0000287">
    <property type="term" value="F:magnesium ion binding"/>
    <property type="evidence" value="ECO:0007669"/>
    <property type="project" value="InterPro"/>
</dbReference>
<dbReference type="EC" id="5.4.2.2" evidence="6"/>
<feature type="domain" description="Alpha-D-phosphohexomutase alpha/beta/alpha" evidence="18">
    <location>
        <begin position="338"/>
        <end position="465"/>
    </location>
</feature>
<evidence type="ECO:0000256" key="2">
    <source>
        <dbReference type="ARBA" id="ARBA00001946"/>
    </source>
</evidence>
<dbReference type="GO" id="GO:0006166">
    <property type="term" value="P:purine ribonucleoside salvage"/>
    <property type="evidence" value="ECO:0007669"/>
    <property type="project" value="TreeGrafter"/>
</dbReference>
<name>A0A6N2U7I0_9FIRM</name>
<dbReference type="PRINTS" id="PR00509">
    <property type="entry name" value="PGMPMM"/>
</dbReference>
<dbReference type="EMBL" id="CACRTF010000011">
    <property type="protein sequence ID" value="VYT13840.1"/>
    <property type="molecule type" value="Genomic_DNA"/>
</dbReference>
<dbReference type="PANTHER" id="PTHR45745:SF1">
    <property type="entry name" value="PHOSPHOGLUCOMUTASE 2B-RELATED"/>
    <property type="match status" value="1"/>
</dbReference>
<dbReference type="AlphaFoldDB" id="A0A6N2U7I0"/>
<dbReference type="InterPro" id="IPR005845">
    <property type="entry name" value="A-D-PHexomutase_a/b/a-II"/>
</dbReference>
<dbReference type="GO" id="GO:0008973">
    <property type="term" value="F:phosphopentomutase activity"/>
    <property type="evidence" value="ECO:0007669"/>
    <property type="project" value="TreeGrafter"/>
</dbReference>
<evidence type="ECO:0000256" key="8">
    <source>
        <dbReference type="ARBA" id="ARBA00022723"/>
    </source>
</evidence>
<dbReference type="InterPro" id="IPR005846">
    <property type="entry name" value="A-D-PHexomutase_a/b/a-III"/>
</dbReference>
<dbReference type="Pfam" id="PF00408">
    <property type="entry name" value="PGM_PMM_IV"/>
    <property type="match status" value="1"/>
</dbReference>
<dbReference type="PANTHER" id="PTHR45745">
    <property type="entry name" value="PHOSPHOMANNOMUTASE 45A"/>
    <property type="match status" value="1"/>
</dbReference>
<evidence type="ECO:0000256" key="3">
    <source>
        <dbReference type="ARBA" id="ARBA00005164"/>
    </source>
</evidence>
<dbReference type="SUPFAM" id="SSF55957">
    <property type="entry name" value="Phosphoglucomutase, C-terminal domain"/>
    <property type="match status" value="1"/>
</dbReference>
<evidence type="ECO:0000256" key="10">
    <source>
        <dbReference type="ARBA" id="ARBA00023235"/>
    </source>
</evidence>
<dbReference type="CDD" id="cd05799">
    <property type="entry name" value="PGM2"/>
    <property type="match status" value="1"/>
</dbReference>
<dbReference type="Gene3D" id="3.30.310.50">
    <property type="entry name" value="Alpha-D-phosphohexomutase, C-terminal domain"/>
    <property type="match status" value="1"/>
</dbReference>
<dbReference type="PROSITE" id="PS00710">
    <property type="entry name" value="PGM_PMM"/>
    <property type="match status" value="1"/>
</dbReference>
<protein>
    <recommendedName>
        <fullName evidence="11">Phosphoglucomutase</fullName>
        <ecNumber evidence="6">5.4.2.2</ecNumber>
    </recommendedName>
    <alternativeName>
        <fullName evidence="13">Alpha-phosphoglucomutase</fullName>
    </alternativeName>
    <alternativeName>
        <fullName evidence="12">Glucose phosphomutase</fullName>
    </alternativeName>
</protein>
<dbReference type="InterPro" id="IPR005843">
    <property type="entry name" value="A-D-PHexomutase_C"/>
</dbReference>
<dbReference type="Pfam" id="PF02880">
    <property type="entry name" value="PGM_PMM_III"/>
    <property type="match status" value="1"/>
</dbReference>
<evidence type="ECO:0000256" key="4">
    <source>
        <dbReference type="ARBA" id="ARBA00005189"/>
    </source>
</evidence>
<comment type="cofactor">
    <cofactor evidence="2">
        <name>Mg(2+)</name>
        <dbReference type="ChEBI" id="CHEBI:18420"/>
    </cofactor>
</comment>
<accession>A0A6N2U7I0</accession>
<keyword evidence="10 19" id="KW-0413">Isomerase</keyword>
<dbReference type="InterPro" id="IPR016055">
    <property type="entry name" value="A-D-PHexomutase_a/b/a-I/II/III"/>
</dbReference>
<evidence type="ECO:0000259" key="16">
    <source>
        <dbReference type="Pfam" id="PF02878"/>
    </source>
</evidence>
<dbReference type="InterPro" id="IPR005841">
    <property type="entry name" value="Alpha-D-phosphohexomutase_SF"/>
</dbReference>
<evidence type="ECO:0000256" key="12">
    <source>
        <dbReference type="ARBA" id="ARBA00041398"/>
    </source>
</evidence>
<gene>
    <name evidence="19" type="primary">pgcA_2</name>
    <name evidence="19" type="ORF">CBLFYP116_02010</name>
</gene>
<dbReference type="Pfam" id="PF02879">
    <property type="entry name" value="PGM_PMM_II"/>
    <property type="match status" value="1"/>
</dbReference>
<evidence type="ECO:0000256" key="9">
    <source>
        <dbReference type="ARBA" id="ARBA00022842"/>
    </source>
</evidence>
<evidence type="ECO:0000256" key="6">
    <source>
        <dbReference type="ARBA" id="ARBA00012728"/>
    </source>
</evidence>
<sequence>MSRMTQDIYNRWTEWESRQLEDPDLTREMQEIMADPEHRDERIHDCCYKDLEFGTGGLREIMGIGTNRMNICTVSRASRGYAAYLKENLEECRGSGRTKGIRVVIAYDSRLKSRDFARISAEVFAASGFQVYMFPELAPTPMLSYAVRYLGCDGGVMITASHNPAQYNGYKVYGPDGGQITGETAKGISAKISQMDLFSDENRLGFDAAVQAGRIAYIDNGLVDAYYQAVSGEAFGGRIDRDIKIVYSPLNGTGLKPVCGVLERNGFTNISVVEEQREPDGYFPTCPVPNPEKAEAMALAIRDAKRLGSQLVLATDPDCDRVGIGVRTSEGDYRLLSGNETGVLLLDYVARRRRESGTMPAGPISVKTIVTSDLAGKVAQSYGIEMRDVLTGFKYIGEQIGLLEADGGEGRFILGLEESYGYLSGTYVRDKDGVNASLLICEMAGYYSRLGMTLEQVLENLYQRYGYYLNTQYTCTFSGEEGTRRMEVLMEEIRREMVSFPDFAGNRMVKADDYWHSCSYLAEGEKISLKLPASNVVKMTWEDGSTLTVRPSGTEPKLKIYITAIDETREKALHKEQKIKQEIWFLPEILRKN</sequence>
<evidence type="ECO:0000259" key="15">
    <source>
        <dbReference type="Pfam" id="PF00408"/>
    </source>
</evidence>
<dbReference type="GO" id="GO:0004614">
    <property type="term" value="F:phosphoglucomutase activity"/>
    <property type="evidence" value="ECO:0007669"/>
    <property type="project" value="UniProtKB-EC"/>
</dbReference>
<evidence type="ECO:0000256" key="7">
    <source>
        <dbReference type="ARBA" id="ARBA00022553"/>
    </source>
</evidence>
<feature type="domain" description="Alpha-D-phosphohexomutase alpha/beta/alpha" evidence="16">
    <location>
        <begin position="52"/>
        <end position="194"/>
    </location>
</feature>
<comment type="similarity">
    <text evidence="5 14">Belongs to the phosphohexose mutase family.</text>
</comment>
<dbReference type="Gene3D" id="3.40.120.10">
    <property type="entry name" value="Alpha-D-Glucose-1,6-Bisphosphate, subunit A, domain 3"/>
    <property type="match status" value="3"/>
</dbReference>
<comment type="catalytic activity">
    <reaction evidence="1">
        <text>alpha-D-glucose 1-phosphate = alpha-D-glucose 6-phosphate</text>
        <dbReference type="Rhea" id="RHEA:23536"/>
        <dbReference type="ChEBI" id="CHEBI:58225"/>
        <dbReference type="ChEBI" id="CHEBI:58601"/>
        <dbReference type="EC" id="5.4.2.2"/>
    </reaction>
</comment>
<dbReference type="InterPro" id="IPR005844">
    <property type="entry name" value="A-D-PHexomutase_a/b/a-I"/>
</dbReference>
<dbReference type="Pfam" id="PF02878">
    <property type="entry name" value="PGM_PMM_I"/>
    <property type="match status" value="1"/>
</dbReference>
<evidence type="ECO:0000256" key="1">
    <source>
        <dbReference type="ARBA" id="ARBA00000443"/>
    </source>
</evidence>
<keyword evidence="7" id="KW-0597">Phosphoprotein</keyword>
<comment type="pathway">
    <text evidence="4">Lipid metabolism.</text>
</comment>
<evidence type="ECO:0000259" key="17">
    <source>
        <dbReference type="Pfam" id="PF02879"/>
    </source>
</evidence>